<sequence length="105" mass="11141">MSIDAFIEMLASGWPLALAGFLLGALTGGFMPRNEKSAASTLKRMAPDGDGLAALASELAVAKELLEAEEAETGEMADNLKNLDHSIKRANGRLKLIMKAVKRAK</sequence>
<name>A0ABV3Z394_9PROT</name>
<evidence type="ECO:0000313" key="3">
    <source>
        <dbReference type="Proteomes" id="UP001560685"/>
    </source>
</evidence>
<gene>
    <name evidence="2" type="ORF">ABFZ84_06840</name>
</gene>
<keyword evidence="1" id="KW-1133">Transmembrane helix</keyword>
<protein>
    <submittedName>
        <fullName evidence="2">Uncharacterized protein</fullName>
    </submittedName>
</protein>
<dbReference type="RefSeq" id="WP_369313220.1">
    <property type="nucleotide sequence ID" value="NZ_JBEHZE010000001.1"/>
</dbReference>
<evidence type="ECO:0000256" key="1">
    <source>
        <dbReference type="SAM" id="Phobius"/>
    </source>
</evidence>
<accession>A0ABV3Z394</accession>
<keyword evidence="3" id="KW-1185">Reference proteome</keyword>
<dbReference type="EMBL" id="JBEHZE010000001">
    <property type="protein sequence ID" value="MEX6633264.1"/>
    <property type="molecule type" value="Genomic_DNA"/>
</dbReference>
<proteinExistence type="predicted"/>
<reference evidence="2 3" key="1">
    <citation type="submission" date="2024-05" db="EMBL/GenBank/DDBJ databases">
        <title>Three bacterial strains, DH-69, EH-24, and ECK-19 isolated from coastal sediments.</title>
        <authorList>
            <person name="Ye Y.-Q."/>
            <person name="Du Z.-J."/>
        </authorList>
    </citation>
    <scope>NUCLEOTIDE SEQUENCE [LARGE SCALE GENOMIC DNA]</scope>
    <source>
        <strain evidence="2 3">ECK-19</strain>
    </source>
</reference>
<keyword evidence="1" id="KW-0812">Transmembrane</keyword>
<dbReference type="Proteomes" id="UP001560685">
    <property type="component" value="Unassembled WGS sequence"/>
</dbReference>
<comment type="caution">
    <text evidence="2">The sequence shown here is derived from an EMBL/GenBank/DDBJ whole genome shotgun (WGS) entry which is preliminary data.</text>
</comment>
<keyword evidence="1" id="KW-0472">Membrane</keyword>
<evidence type="ECO:0000313" key="2">
    <source>
        <dbReference type="EMBL" id="MEX6633264.1"/>
    </source>
</evidence>
<feature type="transmembrane region" description="Helical" evidence="1">
    <location>
        <begin position="12"/>
        <end position="31"/>
    </location>
</feature>
<organism evidence="2 3">
    <name type="scientific">Hyphococcus lacteus</name>
    <dbReference type="NCBI Taxonomy" id="3143536"/>
    <lineage>
        <taxon>Bacteria</taxon>
        <taxon>Pseudomonadati</taxon>
        <taxon>Pseudomonadota</taxon>
        <taxon>Alphaproteobacteria</taxon>
        <taxon>Parvularculales</taxon>
        <taxon>Parvularculaceae</taxon>
        <taxon>Hyphococcus</taxon>
    </lineage>
</organism>